<evidence type="ECO:0000313" key="5">
    <source>
        <dbReference type="EMBL" id="GAG79219.1"/>
    </source>
</evidence>
<protein>
    <recommendedName>
        <fullName evidence="4">N-sulphoglucosamine sulphohydrolase C-terminal domain-containing protein</fullName>
    </recommendedName>
</protein>
<dbReference type="GO" id="GO:0005737">
    <property type="term" value="C:cytoplasm"/>
    <property type="evidence" value="ECO:0007669"/>
    <property type="project" value="TreeGrafter"/>
</dbReference>
<dbReference type="GO" id="GO:0046872">
    <property type="term" value="F:metal ion binding"/>
    <property type="evidence" value="ECO:0007669"/>
    <property type="project" value="UniProtKB-KW"/>
</dbReference>
<dbReference type="SUPFAM" id="SSF53649">
    <property type="entry name" value="Alkaline phosphatase-like"/>
    <property type="match status" value="1"/>
</dbReference>
<comment type="caution">
    <text evidence="5">The sequence shown here is derived from an EMBL/GenBank/DDBJ whole genome shotgun (WGS) entry which is preliminary data.</text>
</comment>
<name>X1ABI3_9ZZZZ</name>
<sequence length="186" mass="21032">ANNTVVVLWSDHGWQLGEKFHWRKFALWENIAKCNLMFVVPRGTRGLPEGAPGGKKCSRPVSLQDIYPTLLQLCGLPQKQDVAGHCLIPLLKDPDAEWEHAAITCLHVWGEMAVSTEKYRYIRYKDGGEELYDLTKDAEEWHNLANEAGYATVKKKLAGMLPRDPAPYAKTGTSTGLRKRKQDRDK</sequence>
<dbReference type="GO" id="GO:0008484">
    <property type="term" value="F:sulfuric ester hydrolase activity"/>
    <property type="evidence" value="ECO:0007669"/>
    <property type="project" value="TreeGrafter"/>
</dbReference>
<dbReference type="Pfam" id="PF16347">
    <property type="entry name" value="SGSH_C"/>
    <property type="match status" value="1"/>
</dbReference>
<feature type="region of interest" description="Disordered" evidence="3">
    <location>
        <begin position="161"/>
        <end position="186"/>
    </location>
</feature>
<proteinExistence type="predicted"/>
<dbReference type="EMBL" id="BART01012292">
    <property type="protein sequence ID" value="GAG79219.1"/>
    <property type="molecule type" value="Genomic_DNA"/>
</dbReference>
<feature type="non-terminal residue" evidence="5">
    <location>
        <position position="1"/>
    </location>
</feature>
<keyword evidence="1" id="KW-0479">Metal-binding</keyword>
<dbReference type="AlphaFoldDB" id="X1ABI3"/>
<feature type="compositionally biased region" description="Basic residues" evidence="3">
    <location>
        <begin position="177"/>
        <end position="186"/>
    </location>
</feature>
<gene>
    <name evidence="5" type="ORF">S01H4_25740</name>
</gene>
<dbReference type="InterPro" id="IPR032506">
    <property type="entry name" value="SGSH_C"/>
</dbReference>
<reference evidence="5" key="1">
    <citation type="journal article" date="2014" name="Front. Microbiol.">
        <title>High frequency of phylogenetically diverse reductive dehalogenase-homologous genes in deep subseafloor sedimentary metagenomes.</title>
        <authorList>
            <person name="Kawai M."/>
            <person name="Futagami T."/>
            <person name="Toyoda A."/>
            <person name="Takaki Y."/>
            <person name="Nishi S."/>
            <person name="Hori S."/>
            <person name="Arai W."/>
            <person name="Tsubouchi T."/>
            <person name="Morono Y."/>
            <person name="Uchiyama I."/>
            <person name="Ito T."/>
            <person name="Fujiyama A."/>
            <person name="Inagaki F."/>
            <person name="Takami H."/>
        </authorList>
    </citation>
    <scope>NUCLEOTIDE SEQUENCE</scope>
    <source>
        <strain evidence="5">Expedition CK06-06</strain>
    </source>
</reference>
<feature type="domain" description="N-sulphoglucosamine sulphohydrolase C-terminal" evidence="4">
    <location>
        <begin position="48"/>
        <end position="160"/>
    </location>
</feature>
<accession>X1ABI3</accession>
<dbReference type="InterPro" id="IPR017850">
    <property type="entry name" value="Alkaline_phosphatase_core_sf"/>
</dbReference>
<evidence type="ECO:0000256" key="3">
    <source>
        <dbReference type="SAM" id="MobiDB-lite"/>
    </source>
</evidence>
<evidence type="ECO:0000256" key="1">
    <source>
        <dbReference type="ARBA" id="ARBA00022723"/>
    </source>
</evidence>
<evidence type="ECO:0000256" key="2">
    <source>
        <dbReference type="ARBA" id="ARBA00022801"/>
    </source>
</evidence>
<organism evidence="5">
    <name type="scientific">marine sediment metagenome</name>
    <dbReference type="NCBI Taxonomy" id="412755"/>
    <lineage>
        <taxon>unclassified sequences</taxon>
        <taxon>metagenomes</taxon>
        <taxon>ecological metagenomes</taxon>
    </lineage>
</organism>
<dbReference type="Gene3D" id="3.40.720.10">
    <property type="entry name" value="Alkaline Phosphatase, subunit A"/>
    <property type="match status" value="1"/>
</dbReference>
<evidence type="ECO:0000259" key="4">
    <source>
        <dbReference type="Pfam" id="PF16347"/>
    </source>
</evidence>
<dbReference type="PANTHER" id="PTHR45953">
    <property type="entry name" value="IDURONATE 2-SULFATASE"/>
    <property type="match status" value="1"/>
</dbReference>
<dbReference type="PANTHER" id="PTHR45953:SF1">
    <property type="entry name" value="IDURONATE 2-SULFATASE"/>
    <property type="match status" value="1"/>
</dbReference>
<keyword evidence="2" id="KW-0378">Hydrolase</keyword>